<sequence>MEGTRKDRWVFKSSVNPPLKYKDFHKNTDVRYDWNENTLDIKDYHCEVQVAVTVDCQSDRSFPLLMTLTANLALRGLISNEDDTSRYLFNVEKKQGNLRRFLNAIKDESFLGANIRIITFQVECKTEKDVTIKIVGNGDALGGWEPSRAIGLYRGSDVGEYTKWHVKILAEVDQTLKYKFVKESNNGSELSWELGPDQEFTVEKFHENPKERRLQWEEARRIT</sequence>
<keyword evidence="5" id="KW-1185">Reference proteome</keyword>
<dbReference type="Proteomes" id="UP001583177">
    <property type="component" value="Unassembled WGS sequence"/>
</dbReference>
<reference evidence="4 5" key="1">
    <citation type="journal article" date="2024" name="IMA Fungus">
        <title>IMA Genome - F19 : A genome assembly and annotation guide to empower mycologists, including annotated draft genome sequences of Ceratocystis pirilliformis, Diaporthe australafricana, Fusarium ophioides, Paecilomyces lecythidis, and Sporothrix stenoceras.</title>
        <authorList>
            <person name="Aylward J."/>
            <person name="Wilson A.M."/>
            <person name="Visagie C.M."/>
            <person name="Spraker J."/>
            <person name="Barnes I."/>
            <person name="Buitendag C."/>
            <person name="Ceriani C."/>
            <person name="Del Mar Angel L."/>
            <person name="du Plessis D."/>
            <person name="Fuchs T."/>
            <person name="Gasser K."/>
            <person name="Kramer D."/>
            <person name="Li W."/>
            <person name="Munsamy K."/>
            <person name="Piso A."/>
            <person name="Price J.L."/>
            <person name="Sonnekus B."/>
            <person name="Thomas C."/>
            <person name="van der Nest A."/>
            <person name="van Dijk A."/>
            <person name="van Heerden A."/>
            <person name="van Vuuren N."/>
            <person name="Yilmaz N."/>
            <person name="Duong T.A."/>
            <person name="van der Merwe N.A."/>
            <person name="Wingfield M.J."/>
            <person name="Wingfield B.D."/>
        </authorList>
    </citation>
    <scope>NUCLEOTIDE SEQUENCE [LARGE SCALE GENOMIC DNA]</scope>
    <source>
        <strain evidence="4 5">CMW 18300</strain>
    </source>
</reference>
<dbReference type="Pfam" id="PF00686">
    <property type="entry name" value="CBM_20"/>
    <property type="match status" value="1"/>
</dbReference>
<dbReference type="Gene3D" id="2.60.40.10">
    <property type="entry name" value="Immunoglobulins"/>
    <property type="match status" value="1"/>
</dbReference>
<organism evidence="4 5">
    <name type="scientific">Diaporthe australafricana</name>
    <dbReference type="NCBI Taxonomy" id="127596"/>
    <lineage>
        <taxon>Eukaryota</taxon>
        <taxon>Fungi</taxon>
        <taxon>Dikarya</taxon>
        <taxon>Ascomycota</taxon>
        <taxon>Pezizomycotina</taxon>
        <taxon>Sordariomycetes</taxon>
        <taxon>Sordariomycetidae</taxon>
        <taxon>Diaporthales</taxon>
        <taxon>Diaporthaceae</taxon>
        <taxon>Diaporthe</taxon>
    </lineage>
</organism>
<accession>A0ABR3WYE2</accession>
<dbReference type="InterPro" id="IPR013783">
    <property type="entry name" value="Ig-like_fold"/>
</dbReference>
<dbReference type="InterPro" id="IPR013784">
    <property type="entry name" value="Carb-bd-like_fold"/>
</dbReference>
<keyword evidence="1" id="KW-0119">Carbohydrate metabolism</keyword>
<comment type="caution">
    <text evidence="4">The sequence shown here is derived from an EMBL/GenBank/DDBJ whole genome shotgun (WGS) entry which is preliminary data.</text>
</comment>
<evidence type="ECO:0000313" key="4">
    <source>
        <dbReference type="EMBL" id="KAL1868528.1"/>
    </source>
</evidence>
<evidence type="ECO:0000256" key="2">
    <source>
        <dbReference type="ARBA" id="ARBA00023326"/>
    </source>
</evidence>
<proteinExistence type="predicted"/>
<dbReference type="EMBL" id="JAWRVE010000045">
    <property type="protein sequence ID" value="KAL1868528.1"/>
    <property type="molecule type" value="Genomic_DNA"/>
</dbReference>
<feature type="domain" description="CBM20" evidence="3">
    <location>
        <begin position="110"/>
        <end position="218"/>
    </location>
</feature>
<gene>
    <name evidence="4" type="ORF">Daus18300_005962</name>
</gene>
<name>A0ABR3WYE2_9PEZI</name>
<evidence type="ECO:0000256" key="1">
    <source>
        <dbReference type="ARBA" id="ARBA00023277"/>
    </source>
</evidence>
<dbReference type="SUPFAM" id="SSF49452">
    <property type="entry name" value="Starch-binding domain-like"/>
    <property type="match status" value="1"/>
</dbReference>
<protein>
    <recommendedName>
        <fullName evidence="3">CBM20 domain-containing protein</fullName>
    </recommendedName>
</protein>
<evidence type="ECO:0000313" key="5">
    <source>
        <dbReference type="Proteomes" id="UP001583177"/>
    </source>
</evidence>
<dbReference type="InterPro" id="IPR002044">
    <property type="entry name" value="CBM20"/>
</dbReference>
<evidence type="ECO:0000259" key="3">
    <source>
        <dbReference type="PROSITE" id="PS51166"/>
    </source>
</evidence>
<keyword evidence="2" id="KW-0624">Polysaccharide degradation</keyword>
<dbReference type="SMART" id="SM01065">
    <property type="entry name" value="CBM_2"/>
    <property type="match status" value="1"/>
</dbReference>
<dbReference type="PROSITE" id="PS51166">
    <property type="entry name" value="CBM20"/>
    <property type="match status" value="1"/>
</dbReference>